<dbReference type="InterPro" id="IPR006597">
    <property type="entry name" value="Sel1-like"/>
</dbReference>
<dbReference type="AlphaFoldDB" id="A0A1Q2LK54"/>
<evidence type="ECO:0000256" key="3">
    <source>
        <dbReference type="ARBA" id="ARBA00012865"/>
    </source>
</evidence>
<evidence type="ECO:0000313" key="11">
    <source>
        <dbReference type="Proteomes" id="UP000188298"/>
    </source>
</evidence>
<comment type="catalytic activity">
    <reaction evidence="1 9">
        <text>a beta-lactam + H2O = a substituted beta-amino acid</text>
        <dbReference type="Rhea" id="RHEA:20401"/>
        <dbReference type="ChEBI" id="CHEBI:15377"/>
        <dbReference type="ChEBI" id="CHEBI:35627"/>
        <dbReference type="ChEBI" id="CHEBI:140347"/>
        <dbReference type="EC" id="3.5.2.6"/>
    </reaction>
</comment>
<keyword evidence="9" id="KW-0964">Secreted</keyword>
<sequence>MMKKSFMVFAIISLFGILHIGILHAKSYWGQSNSYYKPNFYGQNSYQNSYYDDQYNAQADYDSAYNLYKRGNLEAALPIFARLCEQDNYIACLSAGIVQGKLLDSLDSDKRFSRSERKRKKAEYYNAMMAFYTKACNGGNYDACNNLAFYEHSTKAEREKEKKEEENARIENNRAMELYAKSCKAGNKEACQNLGVIYSGNLEDKNGQSTNLMQAQNYYGRSCNMGDNVACFNLGVLRYNYAKTTSDYAQAIHYFNQACGGDYPAACLNLGIIYERGVTQDVNEDVANAMQYYTKACYLQNADACTYLAKLANKRKKMQ</sequence>
<organism evidence="10 11">
    <name type="scientific">Helicobacter bilis</name>
    <dbReference type="NCBI Taxonomy" id="37372"/>
    <lineage>
        <taxon>Bacteria</taxon>
        <taxon>Pseudomonadati</taxon>
        <taxon>Campylobacterota</taxon>
        <taxon>Epsilonproteobacteria</taxon>
        <taxon>Campylobacterales</taxon>
        <taxon>Helicobacteraceae</taxon>
        <taxon>Helicobacter</taxon>
    </lineage>
</organism>
<dbReference type="PANTHER" id="PTHR13891">
    <property type="entry name" value="CYTOCHROME C OXIDASE ASSEMBLY FACTOR 7"/>
    <property type="match status" value="1"/>
</dbReference>
<keyword evidence="7" id="KW-1015">Disulfide bond</keyword>
<dbReference type="EC" id="3.5.2.6" evidence="3 9"/>
<evidence type="ECO:0000256" key="1">
    <source>
        <dbReference type="ARBA" id="ARBA00001526"/>
    </source>
</evidence>
<dbReference type="InterPro" id="IPR040239">
    <property type="entry name" value="HcpB-like"/>
</dbReference>
<dbReference type="InterPro" id="IPR011990">
    <property type="entry name" value="TPR-like_helical_dom_sf"/>
</dbReference>
<evidence type="ECO:0000256" key="7">
    <source>
        <dbReference type="ARBA" id="ARBA00023157"/>
    </source>
</evidence>
<evidence type="ECO:0000256" key="9">
    <source>
        <dbReference type="RuleBase" id="RU366075"/>
    </source>
</evidence>
<evidence type="ECO:0000256" key="5">
    <source>
        <dbReference type="ARBA" id="ARBA00022801"/>
    </source>
</evidence>
<dbReference type="Gene3D" id="1.25.40.10">
    <property type="entry name" value="Tetratricopeptide repeat domain"/>
    <property type="match status" value="1"/>
</dbReference>
<name>A0A1Q2LK54_9HELI</name>
<keyword evidence="8" id="KW-0046">Antibiotic resistance</keyword>
<dbReference type="GO" id="GO:0005576">
    <property type="term" value="C:extracellular region"/>
    <property type="evidence" value="ECO:0007669"/>
    <property type="project" value="UniProtKB-SubCell"/>
</dbReference>
<keyword evidence="6" id="KW-0802">TPR repeat</keyword>
<dbReference type="EMBL" id="CP019645">
    <property type="protein sequence ID" value="AQQ60467.1"/>
    <property type="molecule type" value="Genomic_DNA"/>
</dbReference>
<accession>A0A1Q2LK54</accession>
<protein>
    <recommendedName>
        <fullName evidence="3 9">Beta-lactamase</fullName>
        <ecNumber evidence="3 9">3.5.2.6</ecNumber>
    </recommendedName>
</protein>
<evidence type="ECO:0000256" key="2">
    <source>
        <dbReference type="ARBA" id="ARBA00008486"/>
    </source>
</evidence>
<dbReference type="Proteomes" id="UP000188298">
    <property type="component" value="Chromosome"/>
</dbReference>
<reference evidence="10 11" key="1">
    <citation type="submission" date="2017-02" db="EMBL/GenBank/DDBJ databases">
        <title>Whole genome sequencing of Helicobacter bilis strain AAQJH.</title>
        <authorList>
            <person name="Conlan S."/>
            <person name="Thomas P.J."/>
            <person name="Mullikin J."/>
            <person name="Palmore T.N."/>
            <person name="Frank K.M."/>
            <person name="Segre J.A."/>
        </authorList>
    </citation>
    <scope>NUCLEOTIDE SEQUENCE [LARGE SCALE GENOMIC DNA]</scope>
    <source>
        <strain evidence="10 11">AAQJH</strain>
    </source>
</reference>
<comment type="subcellular location">
    <subcellularLocation>
        <location evidence="9">Secreted</location>
    </subcellularLocation>
</comment>
<gene>
    <name evidence="10" type="ORF">XJ32_10660</name>
</gene>
<evidence type="ECO:0000256" key="8">
    <source>
        <dbReference type="ARBA" id="ARBA00023251"/>
    </source>
</evidence>
<dbReference type="SMART" id="SM00671">
    <property type="entry name" value="SEL1"/>
    <property type="match status" value="3"/>
</dbReference>
<dbReference type="GO" id="GO:0046677">
    <property type="term" value="P:response to antibiotic"/>
    <property type="evidence" value="ECO:0007669"/>
    <property type="project" value="UniProtKB-KW"/>
</dbReference>
<keyword evidence="4" id="KW-0677">Repeat</keyword>
<proteinExistence type="inferred from homology"/>
<dbReference type="RefSeq" id="WP_077389678.1">
    <property type="nucleotide sequence ID" value="NZ_CP019645.1"/>
</dbReference>
<evidence type="ECO:0000256" key="6">
    <source>
        <dbReference type="ARBA" id="ARBA00022803"/>
    </source>
</evidence>
<comment type="function">
    <text evidence="9">Hydrolyzes 6-aminopenicillinic acid and 7-aminocephalosporanic acid (ACA) derivatives.</text>
</comment>
<dbReference type="PANTHER" id="PTHR13891:SF1">
    <property type="entry name" value="CYTOCHROME C OXIDASE ASSEMBLY FACTOR 7"/>
    <property type="match status" value="1"/>
</dbReference>
<dbReference type="SUPFAM" id="SSF81901">
    <property type="entry name" value="HCP-like"/>
    <property type="match status" value="1"/>
</dbReference>
<comment type="similarity">
    <text evidence="2 9">Belongs to the hcp beta-lactamase family.</text>
</comment>
<dbReference type="KEGG" id="hbl:XJ32_10660"/>
<evidence type="ECO:0000256" key="4">
    <source>
        <dbReference type="ARBA" id="ARBA00022737"/>
    </source>
</evidence>
<dbReference type="GO" id="GO:0008800">
    <property type="term" value="F:beta-lactamase activity"/>
    <property type="evidence" value="ECO:0007669"/>
    <property type="project" value="UniProtKB-UniRule"/>
</dbReference>
<evidence type="ECO:0000313" key="10">
    <source>
        <dbReference type="EMBL" id="AQQ60467.1"/>
    </source>
</evidence>
<dbReference type="Pfam" id="PF08238">
    <property type="entry name" value="Sel1"/>
    <property type="match status" value="4"/>
</dbReference>
<keyword evidence="5 9" id="KW-0378">Hydrolase</keyword>